<proteinExistence type="predicted"/>
<dbReference type="EMBL" id="JARJCN010000014">
    <property type="protein sequence ID" value="KAJ7094475.1"/>
    <property type="molecule type" value="Genomic_DNA"/>
</dbReference>
<evidence type="ECO:0000256" key="1">
    <source>
        <dbReference type="SAM" id="MobiDB-lite"/>
    </source>
</evidence>
<dbReference type="Proteomes" id="UP001222325">
    <property type="component" value="Unassembled WGS sequence"/>
</dbReference>
<gene>
    <name evidence="2" type="ORF">B0H15DRAFT_776143</name>
</gene>
<evidence type="ECO:0000313" key="3">
    <source>
        <dbReference type="Proteomes" id="UP001222325"/>
    </source>
</evidence>
<name>A0AAD6U7U2_9AGAR</name>
<reference evidence="2" key="1">
    <citation type="submission" date="2023-03" db="EMBL/GenBank/DDBJ databases">
        <title>Massive genome expansion in bonnet fungi (Mycena s.s.) driven by repeated elements and novel gene families across ecological guilds.</title>
        <authorList>
            <consortium name="Lawrence Berkeley National Laboratory"/>
            <person name="Harder C.B."/>
            <person name="Miyauchi S."/>
            <person name="Viragh M."/>
            <person name="Kuo A."/>
            <person name="Thoen E."/>
            <person name="Andreopoulos B."/>
            <person name="Lu D."/>
            <person name="Skrede I."/>
            <person name="Drula E."/>
            <person name="Henrissat B."/>
            <person name="Morin E."/>
            <person name="Kohler A."/>
            <person name="Barry K."/>
            <person name="LaButti K."/>
            <person name="Morin E."/>
            <person name="Salamov A."/>
            <person name="Lipzen A."/>
            <person name="Mereny Z."/>
            <person name="Hegedus B."/>
            <person name="Baldrian P."/>
            <person name="Stursova M."/>
            <person name="Weitz H."/>
            <person name="Taylor A."/>
            <person name="Grigoriev I.V."/>
            <person name="Nagy L.G."/>
            <person name="Martin F."/>
            <person name="Kauserud H."/>
        </authorList>
    </citation>
    <scope>NUCLEOTIDE SEQUENCE</scope>
    <source>
        <strain evidence="2">CBHHK173m</strain>
    </source>
</reference>
<sequence length="130" mass="14610">MFVFGMTRDGARGLEATENASEPEAEDMTPEELAGYGVDYEAQGNPRLMDHLLEHNPQEWENENPFLAGSAPDKFTTVICDPPGCPLSLAQRDRLDLFLLQRVDATSRDMNVRKLIWIEALRICQELTSA</sequence>
<dbReference type="AlphaFoldDB" id="A0AAD6U7U2"/>
<evidence type="ECO:0000313" key="2">
    <source>
        <dbReference type="EMBL" id="KAJ7094475.1"/>
    </source>
</evidence>
<protein>
    <submittedName>
        <fullName evidence="2">Uncharacterized protein</fullName>
    </submittedName>
</protein>
<comment type="caution">
    <text evidence="2">The sequence shown here is derived from an EMBL/GenBank/DDBJ whole genome shotgun (WGS) entry which is preliminary data.</text>
</comment>
<feature type="compositionally biased region" description="Acidic residues" evidence="1">
    <location>
        <begin position="21"/>
        <end position="30"/>
    </location>
</feature>
<feature type="region of interest" description="Disordered" evidence="1">
    <location>
        <begin position="1"/>
        <end position="31"/>
    </location>
</feature>
<accession>A0AAD6U7U2</accession>
<keyword evidence="3" id="KW-1185">Reference proteome</keyword>
<organism evidence="2 3">
    <name type="scientific">Mycena belliarum</name>
    <dbReference type="NCBI Taxonomy" id="1033014"/>
    <lineage>
        <taxon>Eukaryota</taxon>
        <taxon>Fungi</taxon>
        <taxon>Dikarya</taxon>
        <taxon>Basidiomycota</taxon>
        <taxon>Agaricomycotina</taxon>
        <taxon>Agaricomycetes</taxon>
        <taxon>Agaricomycetidae</taxon>
        <taxon>Agaricales</taxon>
        <taxon>Marasmiineae</taxon>
        <taxon>Mycenaceae</taxon>
        <taxon>Mycena</taxon>
    </lineage>
</organism>